<proteinExistence type="predicted"/>
<evidence type="ECO:0000256" key="1">
    <source>
        <dbReference type="SAM" id="MobiDB-lite"/>
    </source>
</evidence>
<evidence type="ECO:0000313" key="3">
    <source>
        <dbReference type="Proteomes" id="UP000324222"/>
    </source>
</evidence>
<evidence type="ECO:0000313" key="2">
    <source>
        <dbReference type="EMBL" id="MPC15593.1"/>
    </source>
</evidence>
<keyword evidence="3" id="KW-1185">Reference proteome</keyword>
<dbReference type="EMBL" id="VSRR010000439">
    <property type="protein sequence ID" value="MPC15593.1"/>
    <property type="molecule type" value="Genomic_DNA"/>
</dbReference>
<feature type="compositionally biased region" description="Low complexity" evidence="1">
    <location>
        <begin position="1"/>
        <end position="15"/>
    </location>
</feature>
<feature type="region of interest" description="Disordered" evidence="1">
    <location>
        <begin position="1"/>
        <end position="20"/>
    </location>
</feature>
<dbReference type="AlphaFoldDB" id="A0A5B7D5D7"/>
<accession>A0A5B7D5D7</accession>
<name>A0A5B7D5D7_PORTR</name>
<gene>
    <name evidence="2" type="ORF">E2C01_008392</name>
</gene>
<comment type="caution">
    <text evidence="2">The sequence shown here is derived from an EMBL/GenBank/DDBJ whole genome shotgun (WGS) entry which is preliminary data.</text>
</comment>
<dbReference type="Proteomes" id="UP000324222">
    <property type="component" value="Unassembled WGS sequence"/>
</dbReference>
<reference evidence="2 3" key="1">
    <citation type="submission" date="2019-05" db="EMBL/GenBank/DDBJ databases">
        <title>Another draft genome of Portunus trituberculatus and its Hox gene families provides insights of decapod evolution.</title>
        <authorList>
            <person name="Jeong J.-H."/>
            <person name="Song I."/>
            <person name="Kim S."/>
            <person name="Choi T."/>
            <person name="Kim D."/>
            <person name="Ryu S."/>
            <person name="Kim W."/>
        </authorList>
    </citation>
    <scope>NUCLEOTIDE SEQUENCE [LARGE SCALE GENOMIC DNA]</scope>
    <source>
        <tissue evidence="2">Muscle</tissue>
    </source>
</reference>
<protein>
    <submittedName>
        <fullName evidence="2">Uncharacterized protein</fullName>
    </submittedName>
</protein>
<sequence length="74" mass="7945">MCGRLPDPTLTTLSTMPPPPCRLEIRPQNSSRTSEILRCNSASTSEIFITKASRIGELTQPANTVGKAGKAITM</sequence>
<organism evidence="2 3">
    <name type="scientific">Portunus trituberculatus</name>
    <name type="common">Swimming crab</name>
    <name type="synonym">Neptunus trituberculatus</name>
    <dbReference type="NCBI Taxonomy" id="210409"/>
    <lineage>
        <taxon>Eukaryota</taxon>
        <taxon>Metazoa</taxon>
        <taxon>Ecdysozoa</taxon>
        <taxon>Arthropoda</taxon>
        <taxon>Crustacea</taxon>
        <taxon>Multicrustacea</taxon>
        <taxon>Malacostraca</taxon>
        <taxon>Eumalacostraca</taxon>
        <taxon>Eucarida</taxon>
        <taxon>Decapoda</taxon>
        <taxon>Pleocyemata</taxon>
        <taxon>Brachyura</taxon>
        <taxon>Eubrachyura</taxon>
        <taxon>Portunoidea</taxon>
        <taxon>Portunidae</taxon>
        <taxon>Portuninae</taxon>
        <taxon>Portunus</taxon>
    </lineage>
</organism>